<sequence length="566" mass="63906">MDVEEKLWHAQYPKEIPTTIDYDAKALHVYLEESANLYGEKKALYFMGKEMSFSEVSTQAKIMANYFQQLGIKKGDRVAIMLPNCPQAVISYYGALMAGAIVVQTNPLYTERELEYQLNDSGATFIVCLDILVPRVKNVKEETPLKHMIVTGIKDYLPFPKNLIYPFIQKKQYNIVVKVEHGGDTHVWTAILEKTTPNYQQVDVDPIEDLALLQYTGGTTGFPKGVMLTHYNLVSNCQMSDAWLYKTKQGEEVVLGVLPFFHVYGMTTVMNLSIMSGQKMILMPKFDAGDVLKVIHKQKPTLFPGAPTIYVGLLNHPDIKKYDLSSIEACISGSAPLPVEVQEQFEKVTGGRLVEGYGLTESSPVTHANFVWEKRINGSIGIPWPDTDAKILDMETFEEAEQGEVGEVAVKGPQIMRGYWNNQEETDKVLRDGWLLTGDLGYMDENGYFYIVDRKKDMIIAGGYNIYPREVEEVLYEHEGVLEVAVAGIPDAYRGETVKAYVVAKNGYTLSEEVLNTFCRKHLASYKVPRLYEFRDELPKTAVGKILRRQLVEGDKEKQLEESTTS</sequence>
<dbReference type="Gene3D" id="3.40.50.980">
    <property type="match status" value="2"/>
</dbReference>
<name>A0ABW4W3H8_9BACI</name>
<organism evidence="3 4">
    <name type="scientific">Ornithinibacillus salinisoli</name>
    <dbReference type="NCBI Taxonomy" id="1848459"/>
    <lineage>
        <taxon>Bacteria</taxon>
        <taxon>Bacillati</taxon>
        <taxon>Bacillota</taxon>
        <taxon>Bacilli</taxon>
        <taxon>Bacillales</taxon>
        <taxon>Bacillaceae</taxon>
        <taxon>Ornithinibacillus</taxon>
    </lineage>
</organism>
<dbReference type="PROSITE" id="PS00455">
    <property type="entry name" value="AMP_BINDING"/>
    <property type="match status" value="1"/>
</dbReference>
<dbReference type="InterPro" id="IPR025110">
    <property type="entry name" value="AMP-bd_C"/>
</dbReference>
<dbReference type="InterPro" id="IPR020845">
    <property type="entry name" value="AMP-binding_CS"/>
</dbReference>
<dbReference type="PANTHER" id="PTHR43767">
    <property type="entry name" value="LONG-CHAIN-FATTY-ACID--COA LIGASE"/>
    <property type="match status" value="1"/>
</dbReference>
<proteinExistence type="predicted"/>
<dbReference type="GO" id="GO:0004467">
    <property type="term" value="F:long-chain fatty acid-CoA ligase activity"/>
    <property type="evidence" value="ECO:0007669"/>
    <property type="project" value="UniProtKB-EC"/>
</dbReference>
<dbReference type="Gene3D" id="3.30.300.30">
    <property type="match status" value="1"/>
</dbReference>
<dbReference type="EMBL" id="JBHUHQ010000021">
    <property type="protein sequence ID" value="MFD2046264.1"/>
    <property type="molecule type" value="Genomic_DNA"/>
</dbReference>
<dbReference type="InterPro" id="IPR000873">
    <property type="entry name" value="AMP-dep_synth/lig_dom"/>
</dbReference>
<dbReference type="EC" id="6.2.1.3" evidence="3"/>
<dbReference type="Proteomes" id="UP001597383">
    <property type="component" value="Unassembled WGS sequence"/>
</dbReference>
<evidence type="ECO:0000313" key="3">
    <source>
        <dbReference type="EMBL" id="MFD2046264.1"/>
    </source>
</evidence>
<evidence type="ECO:0000313" key="4">
    <source>
        <dbReference type="Proteomes" id="UP001597383"/>
    </source>
</evidence>
<protein>
    <submittedName>
        <fullName evidence="3">Long-chain-fatty-acid--CoA ligase</fullName>
        <ecNumber evidence="3">6.2.1.3</ecNumber>
    </submittedName>
</protein>
<dbReference type="RefSeq" id="WP_377557372.1">
    <property type="nucleotide sequence ID" value="NZ_JBHUHQ010000021.1"/>
</dbReference>
<accession>A0ABW4W3H8</accession>
<dbReference type="SUPFAM" id="SSF56801">
    <property type="entry name" value="Acetyl-CoA synthetase-like"/>
    <property type="match status" value="1"/>
</dbReference>
<evidence type="ECO:0000259" key="1">
    <source>
        <dbReference type="Pfam" id="PF00501"/>
    </source>
</evidence>
<feature type="domain" description="AMP-binding enzyme C-terminal" evidence="2">
    <location>
        <begin position="470"/>
        <end position="545"/>
    </location>
</feature>
<reference evidence="4" key="1">
    <citation type="journal article" date="2019" name="Int. J. Syst. Evol. Microbiol.">
        <title>The Global Catalogue of Microorganisms (GCM) 10K type strain sequencing project: providing services to taxonomists for standard genome sequencing and annotation.</title>
        <authorList>
            <consortium name="The Broad Institute Genomics Platform"/>
            <consortium name="The Broad Institute Genome Sequencing Center for Infectious Disease"/>
            <person name="Wu L."/>
            <person name="Ma J."/>
        </authorList>
    </citation>
    <scope>NUCLEOTIDE SEQUENCE [LARGE SCALE GENOMIC DNA]</scope>
    <source>
        <strain evidence="4">R28</strain>
    </source>
</reference>
<dbReference type="Pfam" id="PF00501">
    <property type="entry name" value="AMP-binding"/>
    <property type="match status" value="1"/>
</dbReference>
<comment type="caution">
    <text evidence="3">The sequence shown here is derived from an EMBL/GenBank/DDBJ whole genome shotgun (WGS) entry which is preliminary data.</text>
</comment>
<keyword evidence="4" id="KW-1185">Reference proteome</keyword>
<gene>
    <name evidence="3" type="ORF">ACFSJF_18480</name>
</gene>
<evidence type="ECO:0000259" key="2">
    <source>
        <dbReference type="Pfam" id="PF13193"/>
    </source>
</evidence>
<dbReference type="InterPro" id="IPR045851">
    <property type="entry name" value="AMP-bd_C_sf"/>
</dbReference>
<dbReference type="PANTHER" id="PTHR43767:SF9">
    <property type="entry name" value="LONG-CHAIN-FATTY-ACID--COA LIGASE"/>
    <property type="match status" value="1"/>
</dbReference>
<dbReference type="Pfam" id="PF13193">
    <property type="entry name" value="AMP-binding_C"/>
    <property type="match status" value="1"/>
</dbReference>
<dbReference type="Gene3D" id="2.30.38.10">
    <property type="entry name" value="Luciferase, Domain 3"/>
    <property type="match status" value="1"/>
</dbReference>
<dbReference type="NCBIfam" id="NF004837">
    <property type="entry name" value="PRK06187.1"/>
    <property type="match status" value="1"/>
</dbReference>
<dbReference type="InterPro" id="IPR050237">
    <property type="entry name" value="ATP-dep_AMP-bd_enzyme"/>
</dbReference>
<keyword evidence="3" id="KW-0436">Ligase</keyword>
<dbReference type="CDD" id="cd05936">
    <property type="entry name" value="FC-FACS_FadD_like"/>
    <property type="match status" value="1"/>
</dbReference>
<feature type="domain" description="AMP-dependent synthetase/ligase" evidence="1">
    <location>
        <begin position="31"/>
        <end position="420"/>
    </location>
</feature>